<evidence type="ECO:0000313" key="2">
    <source>
        <dbReference type="EMBL" id="KFI65911.1"/>
    </source>
</evidence>
<organism evidence="2 3">
    <name type="scientific">Bifidobacterium cuniculi</name>
    <dbReference type="NCBI Taxonomy" id="1688"/>
    <lineage>
        <taxon>Bacteria</taxon>
        <taxon>Bacillati</taxon>
        <taxon>Actinomycetota</taxon>
        <taxon>Actinomycetes</taxon>
        <taxon>Bifidobacteriales</taxon>
        <taxon>Bifidobacteriaceae</taxon>
        <taxon>Bifidobacterium</taxon>
    </lineage>
</organism>
<reference evidence="2 3" key="1">
    <citation type="submission" date="2014-03" db="EMBL/GenBank/DDBJ databases">
        <title>Genomics of Bifidobacteria.</title>
        <authorList>
            <person name="Ventura M."/>
            <person name="Milani C."/>
            <person name="Lugli G.A."/>
        </authorList>
    </citation>
    <scope>NUCLEOTIDE SEQUENCE [LARGE SCALE GENOMIC DNA]</scope>
    <source>
        <strain evidence="2 3">LMG 10738</strain>
    </source>
</reference>
<dbReference type="AlphaFoldDB" id="A0A087B4G1"/>
<name>A0A087B4G1_9BIFI</name>
<dbReference type="RefSeq" id="WP_152598103.1">
    <property type="nucleotide sequence ID" value="NZ_JGYV01000001.1"/>
</dbReference>
<gene>
    <name evidence="2" type="ORF">BCUN_0410</name>
</gene>
<evidence type="ECO:0000313" key="3">
    <source>
        <dbReference type="Proteomes" id="UP000029067"/>
    </source>
</evidence>
<dbReference type="STRING" id="1688.BCUN_0410"/>
<comment type="caution">
    <text evidence="2">The sequence shown here is derived from an EMBL/GenBank/DDBJ whole genome shotgun (WGS) entry which is preliminary data.</text>
</comment>
<keyword evidence="3" id="KW-1185">Reference proteome</keyword>
<evidence type="ECO:0000256" key="1">
    <source>
        <dbReference type="SAM" id="MobiDB-lite"/>
    </source>
</evidence>
<accession>A0A087B4G1</accession>
<protein>
    <submittedName>
        <fullName evidence="2">Uncharacterized protein</fullName>
    </submittedName>
</protein>
<sequence>MSMNRLHGSHTALWEQMTPGDWIRTVETRGEATVTIEGIITSISDEANGKFVTIGHYLAGMRPTIPAKPTEGKPIIRALARDNTMSDSERAAYANSIANGYEPTTPSPAPSPTGTEYTDVPLFN</sequence>
<proteinExistence type="predicted"/>
<feature type="region of interest" description="Disordered" evidence="1">
    <location>
        <begin position="87"/>
        <end position="124"/>
    </location>
</feature>
<dbReference type="Proteomes" id="UP000029067">
    <property type="component" value="Unassembled WGS sequence"/>
</dbReference>
<dbReference type="EMBL" id="JGYV01000001">
    <property type="protein sequence ID" value="KFI65911.1"/>
    <property type="molecule type" value="Genomic_DNA"/>
</dbReference>